<feature type="transmembrane region" description="Helical" evidence="1">
    <location>
        <begin position="241"/>
        <end position="269"/>
    </location>
</feature>
<dbReference type="AlphaFoldDB" id="A0A8J3PD04"/>
<feature type="transmembrane region" description="Helical" evidence="1">
    <location>
        <begin position="169"/>
        <end position="189"/>
    </location>
</feature>
<proteinExistence type="predicted"/>
<keyword evidence="1" id="KW-1133">Transmembrane helix</keyword>
<name>A0A8J3PD04_9ACTN</name>
<gene>
    <name evidence="2" type="ORF">Cme02nite_08890</name>
</gene>
<feature type="transmembrane region" description="Helical" evidence="1">
    <location>
        <begin position="201"/>
        <end position="221"/>
    </location>
</feature>
<comment type="caution">
    <text evidence="2">The sequence shown here is derived from an EMBL/GenBank/DDBJ whole genome shotgun (WGS) entry which is preliminary data.</text>
</comment>
<feature type="transmembrane region" description="Helical" evidence="1">
    <location>
        <begin position="116"/>
        <end position="133"/>
    </location>
</feature>
<feature type="transmembrane region" description="Helical" evidence="1">
    <location>
        <begin position="74"/>
        <end position="96"/>
    </location>
</feature>
<dbReference type="Proteomes" id="UP000660339">
    <property type="component" value="Unassembled WGS sequence"/>
</dbReference>
<evidence type="ECO:0000313" key="3">
    <source>
        <dbReference type="Proteomes" id="UP000660339"/>
    </source>
</evidence>
<organism evidence="2 3">
    <name type="scientific">Catellatospora methionotrophica</name>
    <dbReference type="NCBI Taxonomy" id="121620"/>
    <lineage>
        <taxon>Bacteria</taxon>
        <taxon>Bacillati</taxon>
        <taxon>Actinomycetota</taxon>
        <taxon>Actinomycetes</taxon>
        <taxon>Micromonosporales</taxon>
        <taxon>Micromonosporaceae</taxon>
        <taxon>Catellatospora</taxon>
    </lineage>
</organism>
<feature type="transmembrane region" description="Helical" evidence="1">
    <location>
        <begin position="319"/>
        <end position="338"/>
    </location>
</feature>
<feature type="transmembrane region" description="Helical" evidence="1">
    <location>
        <begin position="138"/>
        <end position="157"/>
    </location>
</feature>
<dbReference type="EMBL" id="BONJ01000002">
    <property type="protein sequence ID" value="GIG12557.1"/>
    <property type="molecule type" value="Genomic_DNA"/>
</dbReference>
<keyword evidence="1" id="KW-0472">Membrane</keyword>
<protein>
    <submittedName>
        <fullName evidence="2">Uncharacterized protein</fullName>
    </submittedName>
</protein>
<reference evidence="2" key="1">
    <citation type="submission" date="2021-01" db="EMBL/GenBank/DDBJ databases">
        <title>Whole genome shotgun sequence of Catellatospora methionotrophica NBRC 14553.</title>
        <authorList>
            <person name="Komaki H."/>
            <person name="Tamura T."/>
        </authorList>
    </citation>
    <scope>NUCLEOTIDE SEQUENCE</scope>
    <source>
        <strain evidence="2">NBRC 14553</strain>
    </source>
</reference>
<keyword evidence="3" id="KW-1185">Reference proteome</keyword>
<sequence length="367" mass="39583">MTHDPRLEARYERLLALFPAAHRQEYGDEMIGVLLTGAKPQQRYPGLRETADLLRCAAWQRLGGRGAGGADRHWASAAAVFGLVTAFVMLTYRLSVMGAQFFGNWRMDERVPPFPAQWWLAVAGWAVAVGFAFTRFGLVAAVGAWIAALSEVVVAFGEYASWPSHLVNVWWMLVLGVGGALALTLRAGARPQEALGVRRGIALAAAFTTLAVVPTLEALLAEVYRYPGGGYSLGAFGGYNAPFQLGGFPVTGSLTVVLGGVSTLVVLYCLVRAGASVRRRLIAMFVPALVLKLVVPVWFNGFLVSTQRFDPPVLLAAGQWVFLVAFPLVLFLLGALLVERAERHAHLIALGRAAERDARLTPQSTPS</sequence>
<keyword evidence="1" id="KW-0812">Transmembrane</keyword>
<evidence type="ECO:0000313" key="2">
    <source>
        <dbReference type="EMBL" id="GIG12557.1"/>
    </source>
</evidence>
<dbReference type="RefSeq" id="WP_166384742.1">
    <property type="nucleotide sequence ID" value="NZ_BAAATT010000029.1"/>
</dbReference>
<evidence type="ECO:0000256" key="1">
    <source>
        <dbReference type="SAM" id="Phobius"/>
    </source>
</evidence>
<feature type="transmembrane region" description="Helical" evidence="1">
    <location>
        <begin position="281"/>
        <end position="299"/>
    </location>
</feature>
<accession>A0A8J3PD04</accession>